<keyword evidence="6 14" id="KW-0949">S-adenosyl-L-methionine</keyword>
<feature type="domain" description="DOT1" evidence="17">
    <location>
        <begin position="242"/>
        <end position="575"/>
    </location>
</feature>
<comment type="function">
    <text evidence="14">Histone methyltransferase that specifically trimethylates histone H3 to form H3K79me3. This methylation is required for telomere silencing and for the pachytene checkpoint during the meiotic cell cycle by allowing the recruitment of RAD9 to double strand breaks. Nucleosomes are preferred as substrate compared to free histone.</text>
</comment>
<dbReference type="AlphaFoldDB" id="H2AZR9"/>
<dbReference type="GO" id="GO:0000725">
    <property type="term" value="P:recombinational repair"/>
    <property type="evidence" value="ECO:0007669"/>
    <property type="project" value="EnsemblFungi"/>
</dbReference>
<feature type="binding site" evidence="15">
    <location>
        <begin position="402"/>
        <end position="411"/>
    </location>
    <ligand>
        <name>S-adenosyl-L-methionine</name>
        <dbReference type="ChEBI" id="CHEBI:59789"/>
    </ligand>
</feature>
<dbReference type="GO" id="GO:0042393">
    <property type="term" value="F:histone binding"/>
    <property type="evidence" value="ECO:0007669"/>
    <property type="project" value="InterPro"/>
</dbReference>
<dbReference type="PANTHER" id="PTHR21451:SF0">
    <property type="entry name" value="HISTONE-LYSINE N-METHYLTRANSFERASE, H3 LYSINE-79 SPECIFIC"/>
    <property type="match status" value="1"/>
</dbReference>
<keyword evidence="7" id="KW-0677">Repeat</keyword>
<evidence type="ECO:0000256" key="3">
    <source>
        <dbReference type="ARBA" id="ARBA00020987"/>
    </source>
</evidence>
<dbReference type="GO" id="GO:0031573">
    <property type="term" value="P:mitotic intra-S DNA damage checkpoint signaling"/>
    <property type="evidence" value="ECO:0007669"/>
    <property type="project" value="EnsemblFungi"/>
</dbReference>
<keyword evidence="4 14" id="KW-0489">Methyltransferase</keyword>
<evidence type="ECO:0000256" key="7">
    <source>
        <dbReference type="ARBA" id="ARBA00022737"/>
    </source>
</evidence>
<evidence type="ECO:0000256" key="8">
    <source>
        <dbReference type="ARBA" id="ARBA00022853"/>
    </source>
</evidence>
<comment type="subcellular location">
    <subcellularLocation>
        <location evidence="1 14">Nucleus</location>
    </subcellularLocation>
</comment>
<sequence>MIGSIPFPHSSTDLNAKNFNEESAQLASVPKRKTSKTPKISNELKNLLEDATRYDPSFDYSLPRSYIRTSNRKIGKNETPETEVKQKISRKPKSVRTSSAKKLSVTKTRTANGKIMSLKKKKKAISKTVAKKEKRQFKSSKTITKQKIVDDDSSQVVSDSSTFVEHDTEQTDVHESITNREKSTFVDWDGPLLDLEYPLFDIDYLNSNESFVGNPTPSTILTEFFQHKRKRQRSPDWSPTYTSVFLHSPLFSHYKEEYHINFAGELDRYNPMSEIGKAIEYTALVYLPEQYSKTLQDDIIKRLNEAYDKENLPSFVEAVSDYNSFIGKIPRSEIINHLQNVKQVPQTFIHDFLHIPYTRTIHLNASKLKHYEAFSNYVYGELLPGFLTEVFLKCGLGPDKTFMDLGSGVGNCVIQAALEHGCKLSLGCEIMPDASELAELQYKELLERCKLMGFNMAPIEFLSKQSFVNNDRINQLVPECDVLLINNFLFDSALNREVQKILQSAKPGCKIISLKNLRSFGHTINFNDLENILNRIKVEKSDLKENSVSWTHNGGEYYISTVLEGIDESLLDPTARFRRQKRQLKYTR</sequence>
<gene>
    <name evidence="18" type="primary">KAFR0I00880</name>
    <name evidence="18" type="ORF">KAFR_0I00880</name>
</gene>
<dbReference type="eggNOG" id="KOG3924">
    <property type="taxonomic scope" value="Eukaryota"/>
</dbReference>
<evidence type="ECO:0000256" key="15">
    <source>
        <dbReference type="PIRSR" id="PIRSR017570-1"/>
    </source>
</evidence>
<dbReference type="InterPro" id="IPR030445">
    <property type="entry name" value="H3-K79_meTrfase"/>
</dbReference>
<evidence type="ECO:0000256" key="4">
    <source>
        <dbReference type="ARBA" id="ARBA00022603"/>
    </source>
</evidence>
<feature type="binding site" evidence="15">
    <location>
        <position position="429"/>
    </location>
    <ligand>
        <name>S-adenosyl-L-methionine</name>
        <dbReference type="ChEBI" id="CHEBI:59789"/>
    </ligand>
</feature>
<dbReference type="InParanoid" id="H2AZR9"/>
<dbReference type="GO" id="GO:0005634">
    <property type="term" value="C:nucleus"/>
    <property type="evidence" value="ECO:0007669"/>
    <property type="project" value="UniProtKB-SubCell"/>
</dbReference>
<evidence type="ECO:0000313" key="19">
    <source>
        <dbReference type="Proteomes" id="UP000005220"/>
    </source>
</evidence>
<dbReference type="GO" id="GO:0140956">
    <property type="term" value="F:histone H3K79 trimethyltransferase activity"/>
    <property type="evidence" value="ECO:0007669"/>
    <property type="project" value="UniProtKB-EC"/>
</dbReference>
<evidence type="ECO:0000256" key="12">
    <source>
        <dbReference type="ARBA" id="ARBA00029821"/>
    </source>
</evidence>
<evidence type="ECO:0000256" key="1">
    <source>
        <dbReference type="ARBA" id="ARBA00004123"/>
    </source>
</evidence>
<evidence type="ECO:0000256" key="6">
    <source>
        <dbReference type="ARBA" id="ARBA00022691"/>
    </source>
</evidence>
<comment type="similarity">
    <text evidence="14">Belongs to the class I-like SAM-binding methyltransferase superfamily. DOT1 family.</text>
</comment>
<accession>H2AZR9</accession>
<evidence type="ECO:0000256" key="2">
    <source>
        <dbReference type="ARBA" id="ARBA00012190"/>
    </source>
</evidence>
<dbReference type="GO" id="GO:0006301">
    <property type="term" value="P:DNA damage tolerance"/>
    <property type="evidence" value="ECO:0007669"/>
    <property type="project" value="EnsemblFungi"/>
</dbReference>
<comment type="catalytic activity">
    <reaction evidence="13 14">
        <text>L-lysyl(79)-[histone H3] + 3 S-adenosyl-L-methionine = N(6),N(6),N(6)-trimethyl-L-lysyl(79)-[histone H3] + 3 S-adenosyl-L-homocysteine + 3 H(+)</text>
        <dbReference type="Rhea" id="RHEA:60328"/>
        <dbReference type="Rhea" id="RHEA-COMP:15549"/>
        <dbReference type="Rhea" id="RHEA-COMP:15552"/>
        <dbReference type="ChEBI" id="CHEBI:15378"/>
        <dbReference type="ChEBI" id="CHEBI:29969"/>
        <dbReference type="ChEBI" id="CHEBI:57856"/>
        <dbReference type="ChEBI" id="CHEBI:59789"/>
        <dbReference type="ChEBI" id="CHEBI:61961"/>
        <dbReference type="EC" id="2.1.1.360"/>
    </reaction>
</comment>
<keyword evidence="5 14" id="KW-0808">Transferase</keyword>
<protein>
    <recommendedName>
        <fullName evidence="3 14">Histone-lysine N-methyltransferase, H3 lysine-79 specific</fullName>
        <ecNumber evidence="2 14">2.1.1.360</ecNumber>
    </recommendedName>
    <alternativeName>
        <fullName evidence="12 14">Histone H3-K79 methyltransferase</fullName>
    </alternativeName>
</protein>
<dbReference type="Gene3D" id="3.40.50.150">
    <property type="entry name" value="Vaccinia Virus protein VP39"/>
    <property type="match status" value="1"/>
</dbReference>
<keyword evidence="9 14" id="KW-0805">Transcription regulation</keyword>
<dbReference type="Proteomes" id="UP000005220">
    <property type="component" value="Chromosome 9"/>
</dbReference>
<dbReference type="KEGG" id="kaf:KAFR_0I00880"/>
<proteinExistence type="inferred from homology"/>
<dbReference type="SUPFAM" id="SSF53335">
    <property type="entry name" value="S-adenosyl-L-methionine-dependent methyltransferases"/>
    <property type="match status" value="1"/>
</dbReference>
<dbReference type="Pfam" id="PF08123">
    <property type="entry name" value="DOT1"/>
    <property type="match status" value="1"/>
</dbReference>
<dbReference type="InterPro" id="IPR021162">
    <property type="entry name" value="Dot1"/>
</dbReference>
<name>H2AZR9_KAZAF</name>
<dbReference type="GO" id="GO:0031509">
    <property type="term" value="P:subtelomeric heterochromatin formation"/>
    <property type="evidence" value="ECO:0007669"/>
    <property type="project" value="EnsemblFungi"/>
</dbReference>
<dbReference type="GO" id="GO:0031571">
    <property type="term" value="P:mitotic G1 DNA damage checkpoint signaling"/>
    <property type="evidence" value="ECO:0007669"/>
    <property type="project" value="EnsemblFungi"/>
</dbReference>
<dbReference type="GO" id="GO:0032259">
    <property type="term" value="P:methylation"/>
    <property type="evidence" value="ECO:0007669"/>
    <property type="project" value="UniProtKB-KW"/>
</dbReference>
<dbReference type="FunFam" id="3.40.50.150:FF:000033">
    <property type="entry name" value="Histone-lysine N-methyltransferase, H3 lysine-79 specific"/>
    <property type="match status" value="1"/>
</dbReference>
<reference evidence="18" key="1">
    <citation type="journal article" date="2011" name="Proc. Natl. Acad. Sci. U.S.A.">
        <title>Evolutionary erosion of yeast sex chromosomes by mating-type switching accidents.</title>
        <authorList>
            <person name="Gordon J.L."/>
            <person name="Armisen D."/>
            <person name="Proux-Wera E."/>
            <person name="Oheigeartaigh S.S."/>
            <person name="Byrne K.P."/>
            <person name="Wolfe K.H."/>
        </authorList>
    </citation>
    <scope>NUCLEOTIDE SEQUENCE [LARGE SCALE GENOMIC DNA]</scope>
    <source>
        <strain evidence="18">Type strain:CBS 2517</strain>
    </source>
</reference>
<dbReference type="Gene3D" id="1.10.260.170">
    <property type="match status" value="1"/>
</dbReference>
<keyword evidence="8 14" id="KW-0156">Chromatin regulator</keyword>
<dbReference type="PROSITE" id="PS51569">
    <property type="entry name" value="DOT1"/>
    <property type="match status" value="1"/>
</dbReference>
<dbReference type="GO" id="GO:0070911">
    <property type="term" value="P:global genome nucleotide-excision repair"/>
    <property type="evidence" value="ECO:0007669"/>
    <property type="project" value="EnsemblFungi"/>
</dbReference>
<evidence type="ECO:0000256" key="11">
    <source>
        <dbReference type="ARBA" id="ARBA00023242"/>
    </source>
</evidence>
<feature type="region of interest" description="Disordered" evidence="16">
    <location>
        <begin position="1"/>
        <end position="40"/>
    </location>
</feature>
<keyword evidence="19" id="KW-1185">Reference proteome</keyword>
<reference evidence="18" key="2">
    <citation type="submission" date="2012-01" db="EMBL/GenBank/DDBJ databases">
        <authorList>
            <person name="Byrne K."/>
        </authorList>
    </citation>
    <scope>NUCLEOTIDE SEQUENCE</scope>
    <source>
        <strain evidence="18">Type strain:CBS 2517</strain>
    </source>
</reference>
<evidence type="ECO:0000256" key="14">
    <source>
        <dbReference type="PIRNR" id="PIRNR017570"/>
    </source>
</evidence>
<dbReference type="PIRSF" id="PIRSF017570">
    <property type="entry name" value="Histone_H3-K79_MeTrfase"/>
    <property type="match status" value="1"/>
</dbReference>
<dbReference type="GO" id="GO:0051598">
    <property type="term" value="P:meiotic recombination checkpoint signaling"/>
    <property type="evidence" value="ECO:0007669"/>
    <property type="project" value="EnsemblFungi"/>
</dbReference>
<evidence type="ECO:0000256" key="13">
    <source>
        <dbReference type="ARBA" id="ARBA00047770"/>
    </source>
</evidence>
<evidence type="ECO:0000256" key="16">
    <source>
        <dbReference type="SAM" id="MobiDB-lite"/>
    </source>
</evidence>
<dbReference type="OrthoDB" id="443402at2759"/>
<evidence type="ECO:0000256" key="9">
    <source>
        <dbReference type="ARBA" id="ARBA00023015"/>
    </source>
</evidence>
<dbReference type="STRING" id="1071382.H2AZR9"/>
<feature type="binding site" evidence="15">
    <location>
        <begin position="379"/>
        <end position="382"/>
    </location>
    <ligand>
        <name>S-adenosyl-L-methionine</name>
        <dbReference type="ChEBI" id="CHEBI:59789"/>
    </ligand>
</feature>
<organism evidence="18 19">
    <name type="scientific">Kazachstania africana (strain ATCC 22294 / BCRC 22015 / CBS 2517 / CECT 1963 / NBRC 1671 / NRRL Y-8276)</name>
    <name type="common">Yeast</name>
    <name type="synonym">Kluyveromyces africanus</name>
    <dbReference type="NCBI Taxonomy" id="1071382"/>
    <lineage>
        <taxon>Eukaryota</taxon>
        <taxon>Fungi</taxon>
        <taxon>Dikarya</taxon>
        <taxon>Ascomycota</taxon>
        <taxon>Saccharomycotina</taxon>
        <taxon>Saccharomycetes</taxon>
        <taxon>Saccharomycetales</taxon>
        <taxon>Saccharomycetaceae</taxon>
        <taxon>Kazachstania</taxon>
    </lineage>
</organism>
<dbReference type="GO" id="GO:0000781">
    <property type="term" value="C:chromosome, telomeric region"/>
    <property type="evidence" value="ECO:0007669"/>
    <property type="project" value="GOC"/>
</dbReference>
<evidence type="ECO:0000259" key="17">
    <source>
        <dbReference type="PROSITE" id="PS51569"/>
    </source>
</evidence>
<feature type="compositionally biased region" description="Polar residues" evidence="16">
    <location>
        <begin position="9"/>
        <end position="26"/>
    </location>
</feature>
<dbReference type="GO" id="GO:0000786">
    <property type="term" value="C:nucleosome"/>
    <property type="evidence" value="ECO:0007669"/>
    <property type="project" value="InterPro"/>
</dbReference>
<dbReference type="GeneID" id="13883505"/>
<evidence type="ECO:0000256" key="5">
    <source>
        <dbReference type="ARBA" id="ARBA00022679"/>
    </source>
</evidence>
<evidence type="ECO:0000313" key="18">
    <source>
        <dbReference type="EMBL" id="CCF59869.1"/>
    </source>
</evidence>
<dbReference type="RefSeq" id="XP_003959004.1">
    <property type="nucleotide sequence ID" value="XM_003958955.1"/>
</dbReference>
<feature type="binding site" evidence="15">
    <location>
        <begin position="466"/>
        <end position="467"/>
    </location>
    <ligand>
        <name>S-adenosyl-L-methionine</name>
        <dbReference type="ChEBI" id="CHEBI:59789"/>
    </ligand>
</feature>
<dbReference type="PANTHER" id="PTHR21451">
    <property type="entry name" value="HISTONE H3 METHYLTRANSFERASE"/>
    <property type="match status" value="1"/>
</dbReference>
<dbReference type="EC" id="2.1.1.360" evidence="2 14"/>
<dbReference type="InterPro" id="IPR025789">
    <property type="entry name" value="DOT1_dom"/>
</dbReference>
<dbReference type="InterPro" id="IPR029063">
    <property type="entry name" value="SAM-dependent_MTases_sf"/>
</dbReference>
<dbReference type="EMBL" id="HE650829">
    <property type="protein sequence ID" value="CCF59869.1"/>
    <property type="molecule type" value="Genomic_DNA"/>
</dbReference>
<keyword evidence="10 14" id="KW-0804">Transcription</keyword>
<evidence type="ECO:0000256" key="10">
    <source>
        <dbReference type="ARBA" id="ARBA00023163"/>
    </source>
</evidence>
<dbReference type="GO" id="GO:0031452">
    <property type="term" value="P:negative regulation of heterochromatin formation"/>
    <property type="evidence" value="ECO:0007669"/>
    <property type="project" value="EnsemblFungi"/>
</dbReference>
<dbReference type="GO" id="GO:0006334">
    <property type="term" value="P:nucleosome assembly"/>
    <property type="evidence" value="ECO:0007669"/>
    <property type="project" value="EnsemblFungi"/>
</dbReference>
<dbReference type="HOGENOM" id="CLU_027287_0_1_1"/>
<keyword evidence="11 14" id="KW-0539">Nucleus</keyword>
<dbReference type="FunCoup" id="H2AZR9">
    <property type="interactions" value="40"/>
</dbReference>